<reference evidence="2 3" key="1">
    <citation type="submission" date="2024-09" db="EMBL/GenBank/DDBJ databases">
        <authorList>
            <person name="Lee S.D."/>
        </authorList>
    </citation>
    <scope>NUCLEOTIDE SEQUENCE [LARGE SCALE GENOMIC DNA]</scope>
    <source>
        <strain evidence="2 3">N8-3</strain>
    </source>
</reference>
<feature type="transmembrane region" description="Helical" evidence="1">
    <location>
        <begin position="77"/>
        <end position="96"/>
    </location>
</feature>
<comment type="caution">
    <text evidence="2">The sequence shown here is derived from an EMBL/GenBank/DDBJ whole genome shotgun (WGS) entry which is preliminary data.</text>
</comment>
<proteinExistence type="predicted"/>
<sequence length="131" mass="14476">MQTSDSETKKDLRAAVLTAQELGPDYEGEILDGFLQRLDQRIDAQIAVRVRRELSRGPAEAPAPAARERRGWTSSPFQYVSLVAAIPLSAIGANLAHTQGLVIAWAGIVGLNVVHAYSQRREHRERRGDDF</sequence>
<keyword evidence="1" id="KW-0472">Membrane</keyword>
<dbReference type="EMBL" id="JBHFAB010000006">
    <property type="protein sequence ID" value="MFC1416995.1"/>
    <property type="molecule type" value="Genomic_DNA"/>
</dbReference>
<evidence type="ECO:0000313" key="3">
    <source>
        <dbReference type="Proteomes" id="UP001592531"/>
    </source>
</evidence>
<protein>
    <recommendedName>
        <fullName evidence="4">Integral membrane protein</fullName>
    </recommendedName>
</protein>
<evidence type="ECO:0000313" key="2">
    <source>
        <dbReference type="EMBL" id="MFC1416995.1"/>
    </source>
</evidence>
<accession>A0ABV6VTC2</accession>
<keyword evidence="3" id="KW-1185">Reference proteome</keyword>
<keyword evidence="1" id="KW-0812">Transmembrane</keyword>
<evidence type="ECO:0000256" key="1">
    <source>
        <dbReference type="SAM" id="Phobius"/>
    </source>
</evidence>
<organism evidence="2 3">
    <name type="scientific">Streptacidiphilus cavernicola</name>
    <dbReference type="NCBI Taxonomy" id="3342716"/>
    <lineage>
        <taxon>Bacteria</taxon>
        <taxon>Bacillati</taxon>
        <taxon>Actinomycetota</taxon>
        <taxon>Actinomycetes</taxon>
        <taxon>Kitasatosporales</taxon>
        <taxon>Streptomycetaceae</taxon>
        <taxon>Streptacidiphilus</taxon>
    </lineage>
</organism>
<dbReference type="Proteomes" id="UP001592531">
    <property type="component" value="Unassembled WGS sequence"/>
</dbReference>
<name>A0ABV6VTC2_9ACTN</name>
<feature type="transmembrane region" description="Helical" evidence="1">
    <location>
        <begin position="102"/>
        <end position="118"/>
    </location>
</feature>
<evidence type="ECO:0008006" key="4">
    <source>
        <dbReference type="Google" id="ProtNLM"/>
    </source>
</evidence>
<dbReference type="RefSeq" id="WP_380534721.1">
    <property type="nucleotide sequence ID" value="NZ_JBHFAB010000006.1"/>
</dbReference>
<gene>
    <name evidence="2" type="ORF">ACEZDE_10100</name>
</gene>
<keyword evidence="1" id="KW-1133">Transmembrane helix</keyword>